<dbReference type="AlphaFoldDB" id="A0A4Z1PNY8"/>
<dbReference type="PANTHER" id="PTHR12801:SF45">
    <property type="entry name" value="RNA EXONUCLEASE 4"/>
    <property type="match status" value="1"/>
</dbReference>
<comment type="caution">
    <text evidence="9">The sequence shown here is derived from an EMBL/GenBank/DDBJ whole genome shotgun (WGS) entry which is preliminary data.</text>
</comment>
<dbReference type="InterPro" id="IPR013520">
    <property type="entry name" value="Ribonucl_H"/>
</dbReference>
<dbReference type="GO" id="GO:0004527">
    <property type="term" value="F:exonuclease activity"/>
    <property type="evidence" value="ECO:0007669"/>
    <property type="project" value="UniProtKB-KW"/>
</dbReference>
<gene>
    <name evidence="9" type="ORF">E6O75_ATG00666</name>
</gene>
<dbReference type="SMART" id="SM00479">
    <property type="entry name" value="EXOIII"/>
    <property type="match status" value="1"/>
</dbReference>
<evidence type="ECO:0000259" key="8">
    <source>
        <dbReference type="SMART" id="SM00479"/>
    </source>
</evidence>
<dbReference type="GO" id="GO:0006364">
    <property type="term" value="P:rRNA processing"/>
    <property type="evidence" value="ECO:0007669"/>
    <property type="project" value="UniProtKB-KW"/>
</dbReference>
<evidence type="ECO:0000256" key="3">
    <source>
        <dbReference type="ARBA" id="ARBA00022801"/>
    </source>
</evidence>
<evidence type="ECO:0000313" key="9">
    <source>
        <dbReference type="EMBL" id="TID27899.1"/>
    </source>
</evidence>
<dbReference type="PANTHER" id="PTHR12801">
    <property type="entry name" value="RNA EXONUCLEASE REXO1 / RECO3 FAMILY MEMBER-RELATED"/>
    <property type="match status" value="1"/>
</dbReference>
<reference evidence="9 10" key="1">
    <citation type="submission" date="2019-04" db="EMBL/GenBank/DDBJ databases">
        <title>High contiguity whole genome sequence and gene annotation resource for two Venturia nashicola isolates.</title>
        <authorList>
            <person name="Prokchorchik M."/>
            <person name="Won K."/>
            <person name="Lee Y."/>
            <person name="Choi E.D."/>
            <person name="Segonzac C."/>
            <person name="Sohn K.H."/>
        </authorList>
    </citation>
    <scope>NUCLEOTIDE SEQUENCE [LARGE SCALE GENOMIC DNA]</scope>
    <source>
        <strain evidence="9 10">PRI2</strain>
    </source>
</reference>
<evidence type="ECO:0000256" key="1">
    <source>
        <dbReference type="ARBA" id="ARBA00022552"/>
    </source>
</evidence>
<feature type="compositionally biased region" description="Polar residues" evidence="7">
    <location>
        <begin position="1"/>
        <end position="17"/>
    </location>
</feature>
<protein>
    <submittedName>
        <fullName evidence="9">3'-5' exonuclease</fullName>
    </submittedName>
</protein>
<evidence type="ECO:0000313" key="10">
    <source>
        <dbReference type="Proteomes" id="UP000298493"/>
    </source>
</evidence>
<proteinExistence type="predicted"/>
<feature type="coiled-coil region" evidence="6">
    <location>
        <begin position="283"/>
        <end position="328"/>
    </location>
</feature>
<feature type="region of interest" description="Disordered" evidence="7">
    <location>
        <begin position="1"/>
        <end position="21"/>
    </location>
</feature>
<evidence type="ECO:0000256" key="2">
    <source>
        <dbReference type="ARBA" id="ARBA00022722"/>
    </source>
</evidence>
<dbReference type="GO" id="GO:0005634">
    <property type="term" value="C:nucleus"/>
    <property type="evidence" value="ECO:0007669"/>
    <property type="project" value="TreeGrafter"/>
</dbReference>
<dbReference type="InterPro" id="IPR047021">
    <property type="entry name" value="REXO1/3/4-like"/>
</dbReference>
<dbReference type="Proteomes" id="UP000298493">
    <property type="component" value="Unassembled WGS sequence"/>
</dbReference>
<feature type="domain" description="Exonuclease" evidence="8">
    <location>
        <begin position="162"/>
        <end position="450"/>
    </location>
</feature>
<dbReference type="GO" id="GO:0003676">
    <property type="term" value="F:nucleic acid binding"/>
    <property type="evidence" value="ECO:0007669"/>
    <property type="project" value="InterPro"/>
</dbReference>
<accession>A0A4Z1PNY8</accession>
<dbReference type="InterPro" id="IPR012337">
    <property type="entry name" value="RNaseH-like_sf"/>
</dbReference>
<comment type="function">
    <text evidence="5">Exoribonuclease involved in ribosome biosynthesis. Involved in the processing of ITS1, the internal transcribed spacer localized between the 18S and 5.8S rRNAs.</text>
</comment>
<evidence type="ECO:0000256" key="6">
    <source>
        <dbReference type="SAM" id="Coils"/>
    </source>
</evidence>
<dbReference type="GO" id="GO:0000027">
    <property type="term" value="P:ribosomal large subunit assembly"/>
    <property type="evidence" value="ECO:0007669"/>
    <property type="project" value="TreeGrafter"/>
</dbReference>
<evidence type="ECO:0000256" key="7">
    <source>
        <dbReference type="SAM" id="MobiDB-lite"/>
    </source>
</evidence>
<organism evidence="9 10">
    <name type="scientific">Venturia nashicola</name>
    <dbReference type="NCBI Taxonomy" id="86259"/>
    <lineage>
        <taxon>Eukaryota</taxon>
        <taxon>Fungi</taxon>
        <taxon>Dikarya</taxon>
        <taxon>Ascomycota</taxon>
        <taxon>Pezizomycotina</taxon>
        <taxon>Dothideomycetes</taxon>
        <taxon>Pleosporomycetidae</taxon>
        <taxon>Venturiales</taxon>
        <taxon>Venturiaceae</taxon>
        <taxon>Venturia</taxon>
    </lineage>
</organism>
<dbReference type="SUPFAM" id="SSF53098">
    <property type="entry name" value="Ribonuclease H-like"/>
    <property type="match status" value="1"/>
</dbReference>
<dbReference type="InterPro" id="IPR036397">
    <property type="entry name" value="RNaseH_sf"/>
</dbReference>
<dbReference type="STRING" id="86259.A0A4Z1PNY8"/>
<name>A0A4Z1PNY8_9PEZI</name>
<keyword evidence="4 9" id="KW-0269">Exonuclease</keyword>
<keyword evidence="2" id="KW-0540">Nuclease</keyword>
<dbReference type="Gene3D" id="3.30.420.10">
    <property type="entry name" value="Ribonuclease H-like superfamily/Ribonuclease H"/>
    <property type="match status" value="1"/>
</dbReference>
<keyword evidence="3" id="KW-0378">Hydrolase</keyword>
<keyword evidence="1" id="KW-0698">rRNA processing</keyword>
<evidence type="ECO:0000256" key="4">
    <source>
        <dbReference type="ARBA" id="ARBA00022839"/>
    </source>
</evidence>
<dbReference type="EMBL" id="SNSC02000001">
    <property type="protein sequence ID" value="TID27899.1"/>
    <property type="molecule type" value="Genomic_DNA"/>
</dbReference>
<keyword evidence="6" id="KW-0175">Coiled coil</keyword>
<sequence>MESNSQRNDANHPSPSDNDSHQRYLQALQGLVHDADMLLKQGYQVEPLTASDFKGLKRCSGCNKPMKKFLRQYQYQKNISSAESNPSSKDSNPKLQCKFHPGLPVNKIWTCCRQHVSADPCSGLPHHVAADYPRDDQIEKIHQFHITPKSENRKVWQFSDRYRLAIDCEMGTGKAGDSELIRVTMIDYFTGVTLVDRLVWPDAELLHPNTRFSGVTWAQLNRARDTRTCIFGIENARKAVWDFVGPDTIVVGHGLQNDLKSLRWIHHAVVDSFILGWIEQTPIREAKEAVVRAEIEKQRQIRARALEEKKTAEKADKEQAEKDKAEGKLVVDARHATPFSTAIAQISWQHFTTGSPGNHRCRFQTKSMLIQQNSPRLQKPAISTPIDIAQSQKQPAKPKSRGSGDLSLKTLTLVKLGREIQTAEKKGHDSLEDAIAARDLVHRWITTNYYSGEEVDGDFFARLSGYLKIGGFES</sequence>
<evidence type="ECO:0000256" key="5">
    <source>
        <dbReference type="ARBA" id="ARBA00025599"/>
    </source>
</evidence>
<keyword evidence="10" id="KW-1185">Reference proteome</keyword>